<dbReference type="EMBL" id="JMCC02000049">
    <property type="protein sequence ID" value="KIG15665.1"/>
    <property type="molecule type" value="Genomic_DNA"/>
</dbReference>
<organism evidence="1 2">
    <name type="scientific">Enhygromyxa salina</name>
    <dbReference type="NCBI Taxonomy" id="215803"/>
    <lineage>
        <taxon>Bacteria</taxon>
        <taxon>Pseudomonadati</taxon>
        <taxon>Myxococcota</taxon>
        <taxon>Polyangia</taxon>
        <taxon>Nannocystales</taxon>
        <taxon>Nannocystaceae</taxon>
        <taxon>Enhygromyxa</taxon>
    </lineage>
</organism>
<dbReference type="SUPFAM" id="SSF52540">
    <property type="entry name" value="P-loop containing nucleoside triphosphate hydrolases"/>
    <property type="match status" value="1"/>
</dbReference>
<proteinExistence type="predicted"/>
<comment type="caution">
    <text evidence="1">The sequence shown here is derived from an EMBL/GenBank/DDBJ whole genome shotgun (WGS) entry which is preliminary data.</text>
</comment>
<dbReference type="InterPro" id="IPR027417">
    <property type="entry name" value="P-loop_NTPase"/>
</dbReference>
<evidence type="ECO:0000313" key="2">
    <source>
        <dbReference type="Proteomes" id="UP000031599"/>
    </source>
</evidence>
<sequence length="436" mass="49133">MYVELFADATLSAVDPVERIATSIEFAALETAQLFSGHRGTGKSTQLRRLKCRLERDPAFKVVICDMEDYLPMTDEVDVVDFLLAAAGALSEALSVPELLGDDPVHSYWARFTGWLRSQKIEVTELGLAASATGEVVGTDTGLGVKLNLKTDPDFRKRVRERMKLHVGAFRVEVHSFVQDCLKQLRARHGDDTQLVVVYDSIEHLRGTTANAQQVADSVERLFRGHADALRFPYVHTVFTVPPWLRVQYAGVGTDRFDNYCQIPCVKVRVRPERPGVKSVDHTAGLDALWRIASKRGDLIWLLGDREAFDEIARFSGGYLRDLFRMLSLVVNDASSHDVPVSPERRRLAVDELRGAYVGFTNHEAAWLRTIDETGVLDIDEATHHHNLARFLDTHVLLAYRNGEDWYGVHPVIRDVVTRRARAWDQAHGPRARETI</sequence>
<accession>A0A0C2D1H9</accession>
<reference evidence="1 2" key="1">
    <citation type="submission" date="2014-12" db="EMBL/GenBank/DDBJ databases">
        <title>Genome assembly of Enhygromyxa salina DSM 15201.</title>
        <authorList>
            <person name="Sharma G."/>
            <person name="Subramanian S."/>
        </authorList>
    </citation>
    <scope>NUCLEOTIDE SEQUENCE [LARGE SCALE GENOMIC DNA]</scope>
    <source>
        <strain evidence="1 2">DSM 15201</strain>
    </source>
</reference>
<dbReference type="Proteomes" id="UP000031599">
    <property type="component" value="Unassembled WGS sequence"/>
</dbReference>
<name>A0A0C2D1H9_9BACT</name>
<dbReference type="AlphaFoldDB" id="A0A0C2D1H9"/>
<dbReference type="RefSeq" id="WP_146659713.1">
    <property type="nucleotide sequence ID" value="NZ_JMCC02000049.1"/>
</dbReference>
<evidence type="ECO:0000313" key="1">
    <source>
        <dbReference type="EMBL" id="KIG15665.1"/>
    </source>
</evidence>
<protein>
    <submittedName>
        <fullName evidence="1">Type II secretory pathway, ATPase PulE/Tfp pilus assembly pathway, ATPase PilB</fullName>
    </submittedName>
</protein>
<gene>
    <name evidence="1" type="ORF">DB30_05413</name>
</gene>